<evidence type="ECO:0000313" key="5">
    <source>
        <dbReference type="EMBL" id="SEN88059.1"/>
    </source>
</evidence>
<evidence type="ECO:0000259" key="3">
    <source>
        <dbReference type="PROSITE" id="PS50853"/>
    </source>
</evidence>
<dbReference type="PANTHER" id="PTHR13817:SF173">
    <property type="entry name" value="FRAZZLED"/>
    <property type="match status" value="1"/>
</dbReference>
<feature type="domain" description="Fibronectin type-III" evidence="3">
    <location>
        <begin position="892"/>
        <end position="988"/>
    </location>
</feature>
<dbReference type="Pfam" id="PF05345">
    <property type="entry name" value="He_PIG"/>
    <property type="match status" value="2"/>
</dbReference>
<dbReference type="InterPro" id="IPR022409">
    <property type="entry name" value="PKD/Chitinase_dom"/>
</dbReference>
<dbReference type="InterPro" id="IPR050964">
    <property type="entry name" value="Striated_Muscle_Regulatory"/>
</dbReference>
<evidence type="ECO:0000259" key="4">
    <source>
        <dbReference type="PROSITE" id="PS51820"/>
    </source>
</evidence>
<dbReference type="SMART" id="SM00758">
    <property type="entry name" value="PA14"/>
    <property type="match status" value="1"/>
</dbReference>
<dbReference type="SUPFAM" id="SSF49313">
    <property type="entry name" value="Cadherin-like"/>
    <property type="match status" value="3"/>
</dbReference>
<feature type="domain" description="Fibronectin type-III" evidence="3">
    <location>
        <begin position="1722"/>
        <end position="1812"/>
    </location>
</feature>
<sequence>MIKFYLRLVLLMLVCTQPAWAQSVLNPNDPVVTYNSASPPTQPAWGQIGKWVRTKRVSWNSDTYKCYIYKGMQFRLMYPPNFNAADTSTKYPLIIFFHGIGEKGSIYDNEYQLYHGGQIHQSRVLSGAFNGFLLYAQNISGYWGNTQYDYINELINNFFIQQINVDPFRVMIEGLSGGGMATWDFLFRYPKQVAAATPISAANDTYDDYVQSWKYTPLWQFQGGVDKNPAPAVALMIQAAAQNAGANYKLKIYDGQGHGVWNLAWSETDYFPFMSRANKANPWPLYGRTEFCPGDPVNTTLGLTAGFDAYEWRKDGVLISGANSNTLQVTSFGTYTARVKSGSRWSPWSPIPVVVQTKAPTVTPNIQMAGLQSNVLPTPEGKDSVVLSLPDGYASYVWMKSGGTDTLGRAMNFTARETGSYIARVTEQYGCSSSFSAPFPVINAAGANAPDPAGGLLVTPFSKTQLKLNWTDKPSPLYNETAFEIYRSATAGGPYTLAGKVNADVLTFTDAGLQANTRYYYIVRAVNDNGAAPVSNEASGVTLADNQKPTAPGNLAQSGATRSSVNLTWTASTDDVGIDKYDIYFNGKKTFTVPAGTTSFAAYGLAAKTIYTVVIKARDLAGNESPASNQVTVATYQNGLNYKYYTTTADWTVLPNFNTLTPAKTGVVSTVSTSPRTQTDRFAFLWQGWINIPTSGSYTFETNSDAGSRVYIGSEVYDPAATPLVDNDGLHTSQYRAGTINLTKGTYPIIVTYFEGTGADNITLYWTSIANGILLRQAIPAQYFVDTLNLGAVPPTPTGASVTVISYNKLRVNWTDNSTAETGFEVYRSTSNNGTYTIVGTTAANATSFTDSLLNANTTYYYKLKAINNFGASGLTSSVNGKTQVLPTAPTAPNTLTATAVSGTQINLAWKDNSSNETGFEIYRSANTNTSYVLIATTAANATANASYSDQNLFPNARYYYRVRAKNDGGNSAYTNEVNTVTLNSLPVITDLPDRTMRYGTTLSFNVGASDPDEEDVSLTATNAPAFVSYGDDGSGGILLTFNPGAGDQGTYNIQITATDQHGGVSSKTFALTVNDNYLPVLSPISNVAIAEKATATVNLSSSDQNAGDPANWTATHLPSFATLTPNGNTATIQLAPGYADAGTYPVTVKVDDGKGGFDTKDFTITVTNVNPNYAVYVNFTDGAYQGAAPWNNTNKRPVQGDVFPNLLNNSGQNSGISMSVLTPWQNINGGSNTNNQGANTTGVYPVNVMTSSWWTQSVAQTIRLTGLNSKYKYSFTFFGSRAGISDARVASYTINGVSVTLNATNNSTQTVNINSVIPGADSSITISIAPAAGSTYAYINAMVVNAAFDDSTAPAKPANLVGTVLATGVKLSWSDQAYNETSYEVSRAATQGGAYTVLNPGASNANDTTYTDLNATSGQTWYYKVRALNQYGSSPYTDSIAVVVPNRPPALAAIANVSMKTDAVLQIPVTATDAAGDVITLSATGLPAFANLQTTGNGTGTINLAPGGTDIGKYTITVKATDNQGGSSTQTFTVQVTDKKITSVYVNCNLVEPASAPWNNFNALPNTNAGINNLQDEAGAASGITVTILDIFTGANNVGAVTGDNSGVFPDNVMHTFFYDQSGTDKRIRISGLSAARKYNLVFFGSRESVSDNRNTIYGAGGQTVTLNAASNTSNTVQLNGLTPDSSGNITFTVRQATGSVAAYLNAFVIQSYVDDGTPLAPANLVATSNSRTNIQLTWADKANNETGYEVWRSTTRNGTYSLLATVGANVTTYTNTGLAPNTVFYYKVRAIAGGVQSAYSNIATGGTLAYGIYVNFTVTNTATAPWNNTAALPNAGLAWNNLRDDVGNTTSVDLSIVNNFTGTNPAGAQTGNNSGVYPDKVLAESYYTETDTAVMLVSGLDLTKQYSFTFLGSRGSGGTRITAYKIGTKVVTLDANDNTSNTVTIENVVPNSNGEVTVTVYTALNYGYINAMVIKAFPPDDSTNLQSLPNNGGTMANGRSTNTVGIMGALAPGLQQAANTADGVDGVTVENVYPNPFSSYINLAIRQTKETRILIRLLDGNGRLILAKDLGKRSSGVYQERIDVGSNALGNGLYLLQILSENKPVKTIKLIRH</sequence>
<dbReference type="Gene3D" id="2.60.40.10">
    <property type="entry name" value="Immunoglobulins"/>
    <property type="match status" value="9"/>
</dbReference>
<feature type="domain" description="Fibronectin type-III" evidence="3">
    <location>
        <begin position="452"/>
        <end position="545"/>
    </location>
</feature>
<dbReference type="SUPFAM" id="SSF53474">
    <property type="entry name" value="alpha/beta-Hydrolases"/>
    <property type="match status" value="1"/>
</dbReference>
<dbReference type="Proteomes" id="UP000198984">
    <property type="component" value="Unassembled WGS sequence"/>
</dbReference>
<dbReference type="Pfam" id="PF17963">
    <property type="entry name" value="Big_9"/>
    <property type="match status" value="1"/>
</dbReference>
<reference evidence="5 6" key="1">
    <citation type="submission" date="2016-10" db="EMBL/GenBank/DDBJ databases">
        <authorList>
            <person name="de Groot N.N."/>
        </authorList>
    </citation>
    <scope>NUCLEOTIDE SEQUENCE [LARGE SCALE GENOMIC DNA]</scope>
    <source>
        <strain evidence="5 6">DSM 21039</strain>
    </source>
</reference>
<dbReference type="InterPro" id="IPR036116">
    <property type="entry name" value="FN3_sf"/>
</dbReference>
<proteinExistence type="predicted"/>
<dbReference type="OrthoDB" id="9803616at2"/>
<evidence type="ECO:0000313" key="6">
    <source>
        <dbReference type="Proteomes" id="UP000198984"/>
    </source>
</evidence>
<gene>
    <name evidence="5" type="ORF">SAMN04488505_11430</name>
</gene>
<protein>
    <submittedName>
        <fullName evidence="5">Fibronectin type III domain-containing protein</fullName>
    </submittedName>
</protein>
<dbReference type="InterPro" id="IPR015919">
    <property type="entry name" value="Cadherin-like_sf"/>
</dbReference>
<dbReference type="Pfam" id="PF07691">
    <property type="entry name" value="PA14"/>
    <property type="match status" value="1"/>
</dbReference>
<evidence type="ECO:0000256" key="2">
    <source>
        <dbReference type="SAM" id="SignalP"/>
    </source>
</evidence>
<dbReference type="InterPro" id="IPR029058">
    <property type="entry name" value="AB_hydrolase_fold"/>
</dbReference>
<dbReference type="SMART" id="SM00060">
    <property type="entry name" value="FN3"/>
    <property type="match status" value="8"/>
</dbReference>
<dbReference type="GO" id="GO:0016020">
    <property type="term" value="C:membrane"/>
    <property type="evidence" value="ECO:0007669"/>
    <property type="project" value="InterPro"/>
</dbReference>
<dbReference type="InterPro" id="IPR013783">
    <property type="entry name" value="Ig-like_fold"/>
</dbReference>
<dbReference type="GO" id="GO:0005509">
    <property type="term" value="F:calcium ion binding"/>
    <property type="evidence" value="ECO:0007669"/>
    <property type="project" value="InterPro"/>
</dbReference>
<dbReference type="RefSeq" id="WP_089921227.1">
    <property type="nucleotide sequence ID" value="NZ_FOBB01000014.1"/>
</dbReference>
<name>A0A1H8K4U2_9BACT</name>
<dbReference type="Pfam" id="PF00041">
    <property type="entry name" value="fn3"/>
    <property type="match status" value="3"/>
</dbReference>
<feature type="domain" description="PA14" evidence="4">
    <location>
        <begin position="635"/>
        <end position="783"/>
    </location>
</feature>
<dbReference type="SUPFAM" id="SSF49265">
    <property type="entry name" value="Fibronectin type III"/>
    <property type="match status" value="4"/>
</dbReference>
<dbReference type="InterPro" id="IPR037524">
    <property type="entry name" value="PA14/GLEYA"/>
</dbReference>
<organism evidence="5 6">
    <name type="scientific">Chitinophaga rupis</name>
    <dbReference type="NCBI Taxonomy" id="573321"/>
    <lineage>
        <taxon>Bacteria</taxon>
        <taxon>Pseudomonadati</taxon>
        <taxon>Bacteroidota</taxon>
        <taxon>Chitinophagia</taxon>
        <taxon>Chitinophagales</taxon>
        <taxon>Chitinophagaceae</taxon>
        <taxon>Chitinophaga</taxon>
    </lineage>
</organism>
<feature type="domain" description="Fibronectin type-III" evidence="3">
    <location>
        <begin position="1354"/>
        <end position="1448"/>
    </location>
</feature>
<dbReference type="InterPro" id="IPR011658">
    <property type="entry name" value="PA14_dom"/>
</dbReference>
<dbReference type="EMBL" id="FOBB01000014">
    <property type="protein sequence ID" value="SEN88059.1"/>
    <property type="molecule type" value="Genomic_DNA"/>
</dbReference>
<dbReference type="InterPro" id="IPR026444">
    <property type="entry name" value="Secre_tail"/>
</dbReference>
<dbReference type="Gene3D" id="3.90.182.10">
    <property type="entry name" value="Toxin - Anthrax Protective Antigen,domain 1"/>
    <property type="match status" value="1"/>
</dbReference>
<dbReference type="PROSITE" id="PS51820">
    <property type="entry name" value="PA14"/>
    <property type="match status" value="1"/>
</dbReference>
<feature type="signal peptide" evidence="2">
    <location>
        <begin position="1"/>
        <end position="21"/>
    </location>
</feature>
<accession>A0A1H8K4U2</accession>
<dbReference type="InterPro" id="IPR003961">
    <property type="entry name" value="FN3_dom"/>
</dbReference>
<evidence type="ECO:0000256" key="1">
    <source>
        <dbReference type="ARBA" id="ARBA00022737"/>
    </source>
</evidence>
<keyword evidence="2" id="KW-0732">Signal</keyword>
<keyword evidence="6" id="KW-1185">Reference proteome</keyword>
<dbReference type="STRING" id="573321.SAMN04488505_11430"/>
<feature type="domain" description="Fibronectin type-III" evidence="3">
    <location>
        <begin position="551"/>
        <end position="638"/>
    </location>
</feature>
<dbReference type="Gene3D" id="3.40.50.1820">
    <property type="entry name" value="alpha/beta hydrolase"/>
    <property type="match status" value="1"/>
</dbReference>
<dbReference type="PANTHER" id="PTHR13817">
    <property type="entry name" value="TITIN"/>
    <property type="match status" value="1"/>
</dbReference>
<feature type="chain" id="PRO_5011777710" evidence="2">
    <location>
        <begin position="22"/>
        <end position="2115"/>
    </location>
</feature>
<dbReference type="Pfam" id="PF18962">
    <property type="entry name" value="Por_Secre_tail"/>
    <property type="match status" value="1"/>
</dbReference>
<feature type="domain" description="Fibronectin type-III" evidence="3">
    <location>
        <begin position="794"/>
        <end position="886"/>
    </location>
</feature>
<dbReference type="SMART" id="SM00089">
    <property type="entry name" value="PKD"/>
    <property type="match status" value="3"/>
</dbReference>
<dbReference type="PROSITE" id="PS50853">
    <property type="entry name" value="FN3"/>
    <property type="match status" value="6"/>
</dbReference>
<keyword evidence="1" id="KW-0677">Repeat</keyword>
<dbReference type="CDD" id="cd00063">
    <property type="entry name" value="FN3"/>
    <property type="match status" value="6"/>
</dbReference>